<keyword evidence="2" id="KW-1185">Reference proteome</keyword>
<organism evidence="1 2">
    <name type="scientific">Allacma fusca</name>
    <dbReference type="NCBI Taxonomy" id="39272"/>
    <lineage>
        <taxon>Eukaryota</taxon>
        <taxon>Metazoa</taxon>
        <taxon>Ecdysozoa</taxon>
        <taxon>Arthropoda</taxon>
        <taxon>Hexapoda</taxon>
        <taxon>Collembola</taxon>
        <taxon>Symphypleona</taxon>
        <taxon>Sminthuridae</taxon>
        <taxon>Allacma</taxon>
    </lineage>
</organism>
<proteinExistence type="predicted"/>
<protein>
    <submittedName>
        <fullName evidence="1">Uncharacterized protein</fullName>
    </submittedName>
</protein>
<name>A0A8J2PVK1_9HEXA</name>
<dbReference type="Proteomes" id="UP000708208">
    <property type="component" value="Unassembled WGS sequence"/>
</dbReference>
<evidence type="ECO:0000313" key="2">
    <source>
        <dbReference type="Proteomes" id="UP000708208"/>
    </source>
</evidence>
<gene>
    <name evidence="1" type="ORF">AFUS01_LOCUS33485</name>
</gene>
<reference evidence="1" key="1">
    <citation type="submission" date="2021-06" db="EMBL/GenBank/DDBJ databases">
        <authorList>
            <person name="Hodson N. C."/>
            <person name="Mongue J. A."/>
            <person name="Jaron S. K."/>
        </authorList>
    </citation>
    <scope>NUCLEOTIDE SEQUENCE</scope>
</reference>
<accession>A0A8J2PVK1</accession>
<evidence type="ECO:0000313" key="1">
    <source>
        <dbReference type="EMBL" id="CAG7823260.1"/>
    </source>
</evidence>
<sequence length="383" mass="44977">TVARERIYNEAIKRIKISKHGTIAVEILDIVRCLKQDKLNRDLICTIYNTTFNSEFKNPDLTNVIKLLEENTIVKLKDHNELTIRKLIHERAGKMWSSGEALKKLCSFFEYNKHQEFCTPHVAHVSRSLLNTDCFENKSYFQCLILWRLLFTLRDSSGNSQWVENKEMETAINSYNEILKNCMHYSDGVNSPETFMFYLAKVFFTLQKATTNIKIDWDKITSGILNLPPNFECKFWVLKAVLEFLEKCYQFEKCPEPFFRETINVFIITQCGNLAGDILEEFFNIKFLKTIYGHHSWRNIHKDTSFLKKLFGSPGETLREYLWENVWINELFALSKPDSLIVKIKIKSVQPPSCDWTLTQKCVPTHSDNSTYPIHCMYLHGRF</sequence>
<dbReference type="AlphaFoldDB" id="A0A8J2PVK1"/>
<feature type="non-terminal residue" evidence="1">
    <location>
        <position position="1"/>
    </location>
</feature>
<dbReference type="EMBL" id="CAJVCH010528934">
    <property type="protein sequence ID" value="CAG7823260.1"/>
    <property type="molecule type" value="Genomic_DNA"/>
</dbReference>
<comment type="caution">
    <text evidence="1">The sequence shown here is derived from an EMBL/GenBank/DDBJ whole genome shotgun (WGS) entry which is preliminary data.</text>
</comment>